<feature type="compositionally biased region" description="Basic and acidic residues" evidence="1">
    <location>
        <begin position="20"/>
        <end position="33"/>
    </location>
</feature>
<organism evidence="2 3">
    <name type="scientific">Gordonia alkaliphila</name>
    <dbReference type="NCBI Taxonomy" id="1053547"/>
    <lineage>
        <taxon>Bacteria</taxon>
        <taxon>Bacillati</taxon>
        <taxon>Actinomycetota</taxon>
        <taxon>Actinomycetes</taxon>
        <taxon>Mycobacteriales</taxon>
        <taxon>Gordoniaceae</taxon>
        <taxon>Gordonia</taxon>
    </lineage>
</organism>
<reference evidence="3" key="1">
    <citation type="journal article" date="2019" name="Int. J. Syst. Evol. Microbiol.">
        <title>The Global Catalogue of Microorganisms (GCM) 10K type strain sequencing project: providing services to taxonomists for standard genome sequencing and annotation.</title>
        <authorList>
            <consortium name="The Broad Institute Genomics Platform"/>
            <consortium name="The Broad Institute Genome Sequencing Center for Infectious Disease"/>
            <person name="Wu L."/>
            <person name="Ma J."/>
        </authorList>
    </citation>
    <scope>NUCLEOTIDE SEQUENCE [LARGE SCALE GENOMIC DNA]</scope>
    <source>
        <strain evidence="3">JCM 18077</strain>
    </source>
</reference>
<keyword evidence="3" id="KW-1185">Reference proteome</keyword>
<protein>
    <submittedName>
        <fullName evidence="2">Uncharacterized protein</fullName>
    </submittedName>
</protein>
<evidence type="ECO:0000313" key="3">
    <source>
        <dbReference type="Proteomes" id="UP001500822"/>
    </source>
</evidence>
<proteinExistence type="predicted"/>
<evidence type="ECO:0000256" key="1">
    <source>
        <dbReference type="SAM" id="MobiDB-lite"/>
    </source>
</evidence>
<name>A0ABP8Z5J9_9ACTN</name>
<feature type="region of interest" description="Disordered" evidence="1">
    <location>
        <begin position="1"/>
        <end position="34"/>
    </location>
</feature>
<gene>
    <name evidence="2" type="ORF">GCM10023217_15330</name>
</gene>
<evidence type="ECO:0000313" key="2">
    <source>
        <dbReference type="EMBL" id="GAA4746590.1"/>
    </source>
</evidence>
<dbReference type="EMBL" id="BAABIE010000006">
    <property type="protein sequence ID" value="GAA4746590.1"/>
    <property type="molecule type" value="Genomic_DNA"/>
</dbReference>
<accession>A0ABP8Z5J9</accession>
<comment type="caution">
    <text evidence="2">The sequence shown here is derived from an EMBL/GenBank/DDBJ whole genome shotgun (WGS) entry which is preliminary data.</text>
</comment>
<sequence length="106" mass="12017">MTRQHPQMRKTPVHPAKNATEVRSHNPYERNEAVTEPITVITAHYPSPSHISSEEFTYQLDPADAIDTLIQARFPGGFYEQGGATWGWITLDSRNVADIEIQQVTR</sequence>
<dbReference type="Proteomes" id="UP001500822">
    <property type="component" value="Unassembled WGS sequence"/>
</dbReference>
<feature type="compositionally biased region" description="Basic residues" evidence="1">
    <location>
        <begin position="1"/>
        <end position="12"/>
    </location>
</feature>